<keyword evidence="4 8" id="KW-0235">DNA replication</keyword>
<evidence type="ECO:0000256" key="8">
    <source>
        <dbReference type="RuleBase" id="RU367067"/>
    </source>
</evidence>
<feature type="region of interest" description="Disordered" evidence="9">
    <location>
        <begin position="118"/>
        <end position="220"/>
    </location>
</feature>
<keyword evidence="5 8" id="KW-0539">Nucleus</keyword>
<feature type="compositionally biased region" description="Low complexity" evidence="9">
    <location>
        <begin position="393"/>
        <end position="406"/>
    </location>
</feature>
<comment type="subcellular location">
    <subcellularLocation>
        <location evidence="1 8">Nucleus</location>
    </subcellularLocation>
</comment>
<dbReference type="InterPro" id="IPR040203">
    <property type="entry name" value="Sld2"/>
</dbReference>
<comment type="similarity">
    <text evidence="2 8">Belongs to the SLD2 family.</text>
</comment>
<feature type="compositionally biased region" description="Basic residues" evidence="9">
    <location>
        <begin position="343"/>
        <end position="364"/>
    </location>
</feature>
<feature type="compositionally biased region" description="Basic and acidic residues" evidence="9">
    <location>
        <begin position="23"/>
        <end position="40"/>
    </location>
</feature>
<feature type="compositionally biased region" description="Polar residues" evidence="9">
    <location>
        <begin position="85"/>
        <end position="99"/>
    </location>
</feature>
<feature type="compositionally biased region" description="Basic and acidic residues" evidence="9">
    <location>
        <begin position="175"/>
        <end position="187"/>
    </location>
</feature>
<feature type="region of interest" description="Disordered" evidence="9">
    <location>
        <begin position="270"/>
        <end position="450"/>
    </location>
</feature>
<proteinExistence type="inferred from homology"/>
<keyword evidence="11" id="KW-1185">Reference proteome</keyword>
<reference evidence="10 11" key="1">
    <citation type="submission" date="2023-01" db="EMBL/GenBank/DDBJ databases">
        <title>Analysis of 21 Apiospora genomes using comparative genomics revels a genus with tremendous synthesis potential of carbohydrate active enzymes and secondary metabolites.</title>
        <authorList>
            <person name="Sorensen T."/>
        </authorList>
    </citation>
    <scope>NUCLEOTIDE SEQUENCE [LARGE SCALE GENOMIC DNA]</scope>
    <source>
        <strain evidence="10 11">CBS 24483</strain>
    </source>
</reference>
<evidence type="ECO:0000313" key="10">
    <source>
        <dbReference type="EMBL" id="KAK7950944.1"/>
    </source>
</evidence>
<feature type="region of interest" description="Disordered" evidence="9">
    <location>
        <begin position="22"/>
        <end position="103"/>
    </location>
</feature>
<evidence type="ECO:0000256" key="1">
    <source>
        <dbReference type="ARBA" id="ARBA00004123"/>
    </source>
</evidence>
<dbReference type="Proteomes" id="UP001391051">
    <property type="component" value="Unassembled WGS sequence"/>
</dbReference>
<dbReference type="Pfam" id="PF11719">
    <property type="entry name" value="Drc1-Sld2"/>
    <property type="match status" value="1"/>
</dbReference>
<evidence type="ECO:0000256" key="3">
    <source>
        <dbReference type="ARBA" id="ARBA00018363"/>
    </source>
</evidence>
<evidence type="ECO:0000256" key="5">
    <source>
        <dbReference type="ARBA" id="ARBA00023242"/>
    </source>
</evidence>
<feature type="compositionally biased region" description="Basic and acidic residues" evidence="9">
    <location>
        <begin position="412"/>
        <end position="422"/>
    </location>
</feature>
<evidence type="ECO:0000256" key="2">
    <source>
        <dbReference type="ARBA" id="ARBA00007276"/>
    </source>
</evidence>
<name>A0ABR1QAF6_9PEZI</name>
<feature type="compositionally biased region" description="Basic and acidic residues" evidence="9">
    <location>
        <begin position="433"/>
        <end position="450"/>
    </location>
</feature>
<evidence type="ECO:0000256" key="6">
    <source>
        <dbReference type="ARBA" id="ARBA00023306"/>
    </source>
</evidence>
<dbReference type="Gene3D" id="1.10.10.1460">
    <property type="match status" value="1"/>
</dbReference>
<evidence type="ECO:0000256" key="7">
    <source>
        <dbReference type="ARBA" id="ARBA00025253"/>
    </source>
</evidence>
<dbReference type="EMBL" id="JAQQWE010000005">
    <property type="protein sequence ID" value="KAK7950944.1"/>
    <property type="molecule type" value="Genomic_DNA"/>
</dbReference>
<feature type="region of interest" description="Disordered" evidence="9">
    <location>
        <begin position="469"/>
        <end position="489"/>
    </location>
</feature>
<dbReference type="RefSeq" id="XP_066699006.1">
    <property type="nucleotide sequence ID" value="XM_066842894.1"/>
</dbReference>
<feature type="region of interest" description="Disordered" evidence="9">
    <location>
        <begin position="233"/>
        <end position="257"/>
    </location>
</feature>
<accession>A0ABR1QAF6</accession>
<evidence type="ECO:0000256" key="4">
    <source>
        <dbReference type="ARBA" id="ARBA00022705"/>
    </source>
</evidence>
<evidence type="ECO:0000313" key="11">
    <source>
        <dbReference type="Proteomes" id="UP001391051"/>
    </source>
</evidence>
<gene>
    <name evidence="10" type="ORF">PG986_006672</name>
</gene>
<feature type="compositionally biased region" description="Polar residues" evidence="9">
    <location>
        <begin position="209"/>
        <end position="220"/>
    </location>
</feature>
<dbReference type="InterPro" id="IPR021110">
    <property type="entry name" value="DNA_rep_checkpnt_protein"/>
</dbReference>
<protein>
    <recommendedName>
        <fullName evidence="3 8">DNA replication regulator SLD2</fullName>
    </recommendedName>
</protein>
<dbReference type="PANTHER" id="PTHR28124:SF1">
    <property type="entry name" value="DNA REPLICATION REGULATOR SLD2"/>
    <property type="match status" value="1"/>
</dbReference>
<feature type="compositionally biased region" description="Basic and acidic residues" evidence="9">
    <location>
        <begin position="372"/>
        <end position="382"/>
    </location>
</feature>
<keyword evidence="6 8" id="KW-0131">Cell cycle</keyword>
<evidence type="ECO:0000256" key="9">
    <source>
        <dbReference type="SAM" id="MobiDB-lite"/>
    </source>
</evidence>
<dbReference type="GeneID" id="92075956"/>
<dbReference type="PANTHER" id="PTHR28124">
    <property type="entry name" value="DNA REPLICATION REGULATOR SLD2"/>
    <property type="match status" value="1"/>
</dbReference>
<comment type="caution">
    <text evidence="10">The sequence shown here is derived from an EMBL/GenBank/DDBJ whole genome shotgun (WGS) entry which is preliminary data.</text>
</comment>
<sequence length="489" mass="54611">MQEETRKSYEAKAQDLRAQLKQFEGDWAKSNDGKKPDRKAIKQNPDIAQKYRKYQQVRDILDGKIPPPKQEAKSKKRKSGEDINITPSKQRKSQTTPSISRHYDIFDEVETPSIRRLFSPAAPTSIGPTPHRDGRVLGLFDLLEEKDDKTPSKSRLGDVAPPDLTTTQATPSKRKLGDTDLPRDTKVGDTPISTSKRAIFMTPLKDRNGNQGANTPSTVNKLLFSTPSFLRRAPMPAMDENTEYKSPEPIRLPRKPLGRGLSSVVADLRKMEEEKLDEELEALHDMENEGAPTTTTKPSKPKDDILVPDSQAGQLLGGFDDEGLYDSDHENQVGKDGLPLPIYKKKGQKRTTRKVNMRPTRSKRPGQASDGALRDADEDNRVVPEIQYDSTKSAASDDPLDDASGSEYEEPGSDKENGERPVKKAKKITKPKQTTEENNGKDVEKKEGAIKKAARKVNELAHANFKRLKLRNNGAKGGPAFGSRFRRRR</sequence>
<comment type="function">
    <text evidence="7 8">Has a role in the initiation of DNA replication. Required at S-phase checkpoint.</text>
</comment>
<organism evidence="10 11">
    <name type="scientific">Apiospora aurea</name>
    <dbReference type="NCBI Taxonomy" id="335848"/>
    <lineage>
        <taxon>Eukaryota</taxon>
        <taxon>Fungi</taxon>
        <taxon>Dikarya</taxon>
        <taxon>Ascomycota</taxon>
        <taxon>Pezizomycotina</taxon>
        <taxon>Sordariomycetes</taxon>
        <taxon>Xylariomycetidae</taxon>
        <taxon>Amphisphaeriales</taxon>
        <taxon>Apiosporaceae</taxon>
        <taxon>Apiospora</taxon>
    </lineage>
</organism>